<dbReference type="GO" id="GO:0004648">
    <property type="term" value="F:O-phospho-L-serine:2-oxoglutarate aminotransferase activity"/>
    <property type="evidence" value="ECO:0007669"/>
    <property type="project" value="InterPro"/>
</dbReference>
<dbReference type="UniPathway" id="UPA00135">
    <property type="reaction ID" value="UER00196"/>
</dbReference>
<dbReference type="CDD" id="cd01494">
    <property type="entry name" value="AAT_I"/>
    <property type="match status" value="1"/>
</dbReference>
<dbReference type="SUPFAM" id="SSF52283">
    <property type="entry name" value="Formate/glycerate dehydrogenase catalytic domain-like"/>
    <property type="match status" value="1"/>
</dbReference>
<evidence type="ECO:0000256" key="1">
    <source>
        <dbReference type="ARBA" id="ARBA00001933"/>
    </source>
</evidence>
<comment type="caution">
    <text evidence="7">The sequence shown here is derived from an EMBL/GenBank/DDBJ whole genome shotgun (WGS) entry which is preliminary data.</text>
</comment>
<dbReference type="PROSITE" id="PS00065">
    <property type="entry name" value="D_2_HYDROXYACID_DH_1"/>
    <property type="match status" value="1"/>
</dbReference>
<evidence type="ECO:0000259" key="6">
    <source>
        <dbReference type="PROSITE" id="PS51671"/>
    </source>
</evidence>
<dbReference type="GO" id="GO:0051287">
    <property type="term" value="F:NAD binding"/>
    <property type="evidence" value="ECO:0007669"/>
    <property type="project" value="InterPro"/>
</dbReference>
<dbReference type="STRING" id="65357.A0A024GEL2"/>
<dbReference type="InterPro" id="IPR045626">
    <property type="entry name" value="PGDH_ASB_dom"/>
</dbReference>
<accession>A0A024GEL2</accession>
<gene>
    <name evidence="7" type="ORF">BN9_056000</name>
</gene>
<dbReference type="SUPFAM" id="SSF51735">
    <property type="entry name" value="NAD(P)-binding Rossmann-fold domains"/>
    <property type="match status" value="1"/>
</dbReference>
<evidence type="ECO:0000256" key="3">
    <source>
        <dbReference type="ARBA" id="ARBA00013143"/>
    </source>
</evidence>
<dbReference type="Gene3D" id="3.40.640.10">
    <property type="entry name" value="Type I PLP-dependent aspartate aminotransferase-like (Major domain)"/>
    <property type="match status" value="1"/>
</dbReference>
<dbReference type="SUPFAM" id="SSF143548">
    <property type="entry name" value="Serine metabolism enzymes domain"/>
    <property type="match status" value="1"/>
</dbReference>
<comment type="cofactor">
    <cofactor evidence="1">
        <name>pyridoxal 5'-phosphate</name>
        <dbReference type="ChEBI" id="CHEBI:597326"/>
    </cofactor>
</comment>
<dbReference type="InterPro" id="IPR015424">
    <property type="entry name" value="PyrdxlP-dep_Trfase"/>
</dbReference>
<dbReference type="InterPro" id="IPR029009">
    <property type="entry name" value="ASB_dom_sf"/>
</dbReference>
<dbReference type="GO" id="GO:0004617">
    <property type="term" value="F:phosphoglycerate dehydrogenase activity"/>
    <property type="evidence" value="ECO:0007669"/>
    <property type="project" value="UniProtKB-EC"/>
</dbReference>
<comment type="pathway">
    <text evidence="2">Amino-acid biosynthesis; L-serine biosynthesis; L-serine from 3-phospho-D-glycerate: step 1/3.</text>
</comment>
<keyword evidence="8" id="KW-1185">Reference proteome</keyword>
<dbReference type="SUPFAM" id="SSF53383">
    <property type="entry name" value="PLP-dependent transferases"/>
    <property type="match status" value="1"/>
</dbReference>
<dbReference type="InterPro" id="IPR029752">
    <property type="entry name" value="D-isomer_DH_CS1"/>
</dbReference>
<dbReference type="EC" id="1.1.1.95" evidence="3"/>
<dbReference type="PROSITE" id="PS51671">
    <property type="entry name" value="ACT"/>
    <property type="match status" value="1"/>
</dbReference>
<dbReference type="InParanoid" id="A0A024GEL2"/>
<dbReference type="InterPro" id="IPR036291">
    <property type="entry name" value="NAD(P)-bd_dom_sf"/>
</dbReference>
<organism evidence="7 8">
    <name type="scientific">Albugo candida</name>
    <dbReference type="NCBI Taxonomy" id="65357"/>
    <lineage>
        <taxon>Eukaryota</taxon>
        <taxon>Sar</taxon>
        <taxon>Stramenopiles</taxon>
        <taxon>Oomycota</taxon>
        <taxon>Peronosporomycetes</taxon>
        <taxon>Albuginales</taxon>
        <taxon>Albuginaceae</taxon>
        <taxon>Albugo</taxon>
    </lineage>
</organism>
<dbReference type="EMBL" id="CAIX01000079">
    <property type="protein sequence ID" value="CCI44776.1"/>
    <property type="molecule type" value="Genomic_DNA"/>
</dbReference>
<proteinExistence type="predicted"/>
<evidence type="ECO:0000256" key="4">
    <source>
        <dbReference type="ARBA" id="ARBA00022898"/>
    </source>
</evidence>
<name>A0A024GEL2_9STRA</name>
<comment type="catalytic activity">
    <reaction evidence="5">
        <text>(2R)-3-phosphoglycerate + NAD(+) = 3-phosphooxypyruvate + NADH + H(+)</text>
        <dbReference type="Rhea" id="RHEA:12641"/>
        <dbReference type="ChEBI" id="CHEBI:15378"/>
        <dbReference type="ChEBI" id="CHEBI:18110"/>
        <dbReference type="ChEBI" id="CHEBI:57540"/>
        <dbReference type="ChEBI" id="CHEBI:57945"/>
        <dbReference type="ChEBI" id="CHEBI:58272"/>
        <dbReference type="EC" id="1.1.1.95"/>
    </reaction>
</comment>
<dbReference type="PANTHER" id="PTHR21152:SF40">
    <property type="entry name" value="ALANINE--GLYOXYLATE AMINOTRANSFERASE"/>
    <property type="match status" value="1"/>
</dbReference>
<dbReference type="Gene3D" id="3.40.50.720">
    <property type="entry name" value="NAD(P)-binding Rossmann-like Domain"/>
    <property type="match status" value="2"/>
</dbReference>
<sequence length="970" mass="107504">MQSLFAWTKRARYASRYKQPHKVLHTSRLVAMPNILCTESFNPQFIELLRSKGHHVTSTSRSELSVHPHSLLSECQVLLVDSHTKINKNILSHASKLRLLASTSSRLDKIDVVHAARNGVMVLQPDIRSVTLQAERTLSLLTRLSEIPIQGSECIPHRHSSIHNKTIGIIGLGRIGCQVAARCRAFGMNVIGYDLILSNHISKSHQIEPVSLSELLSRSDYISLHLPRNANTKHFLSAGRLESCKDGVKIIIGSHTDLVDVTALLENLETGKIGGVALHKPSQLEMDAQESEVYKALAKDSKVIFAPELVTSVQTPQLADAIDAIFSGRSFRNIVNAPNVDFHRREEFSPFFLLAQKLGSIQAQLLDERRITRVIVVSVGQATASPQVSGQIIAGVLRGMLSFMLEEEVTPANARHLADNLGIKVVEHKHDEPIDSSFSNRLSVIVEGENGFMRKITGTVFGKNQPRLIALNDLSVDCIPTGTMLMFQNQDQPGVLNSITSVLAKHDINIGCFGLARESKETHAVGILNLDDPIPDQAIQELQALNQLSNLRPLTLVDMDLTARREWSTVFRLPQQESKPSLTLKPTVRPASPNFGSGPCKKRPGYSLANLSDIALGRSHRSKLGKRLLEEAIRRSKHLLQLPDDYLLGIVPASDTGAFEMAMWNMLGDRPVDICYWESFGKQWYTDAVQELKLKSVREFSAPFGDLPDLSQTNPDHDILFTWNGTTSGVCIPDGNWIADDRKGLTFNDATSAAFAMDIPWSKIDVCTFSWQKVLGGEGAHGVLILSPRAIERLETFVPIDRPIPKIFRLTNAKSGQLLKGIFNGSTINTPSMLCVEDYLDALNWAEGVGGVNGLIAISRGNLHAVEAFVQNNSNWIAFLAQLPQVRSNTSVCLQIKDFRREQVQEMVELLETEQIAYDIGSYRDAPPGIRIWCGATVETKDVEALMPWIKWAYHEVLARGSATTQQNRR</sequence>
<dbReference type="InterPro" id="IPR002912">
    <property type="entry name" value="ACT_dom"/>
</dbReference>
<dbReference type="InterPro" id="IPR006139">
    <property type="entry name" value="D-isomer_2_OHA_DH_cat_dom"/>
</dbReference>
<evidence type="ECO:0000313" key="7">
    <source>
        <dbReference type="EMBL" id="CCI44776.1"/>
    </source>
</evidence>
<dbReference type="InterPro" id="IPR015421">
    <property type="entry name" value="PyrdxlP-dep_Trfase_major"/>
</dbReference>
<dbReference type="SUPFAM" id="SSF55021">
    <property type="entry name" value="ACT-like"/>
    <property type="match status" value="1"/>
</dbReference>
<dbReference type="NCBIfam" id="NF002841">
    <property type="entry name" value="PRK03080.1-2"/>
    <property type="match status" value="1"/>
</dbReference>
<keyword evidence="4" id="KW-0663">Pyridoxal phosphate</keyword>
<evidence type="ECO:0000256" key="2">
    <source>
        <dbReference type="ARBA" id="ARBA00005216"/>
    </source>
</evidence>
<dbReference type="Gene3D" id="3.90.1150.10">
    <property type="entry name" value="Aspartate Aminotransferase, domain 1"/>
    <property type="match status" value="1"/>
</dbReference>
<dbReference type="InterPro" id="IPR006140">
    <property type="entry name" value="D-isomer_DH_NAD-bd"/>
</dbReference>
<dbReference type="AlphaFoldDB" id="A0A024GEL2"/>
<protein>
    <recommendedName>
        <fullName evidence="3">phosphoglycerate dehydrogenase</fullName>
        <ecNumber evidence="3">1.1.1.95</ecNumber>
    </recommendedName>
</protein>
<dbReference type="OrthoDB" id="298012at2759"/>
<dbReference type="Pfam" id="PF19304">
    <property type="entry name" value="PGDH_inter"/>
    <property type="match status" value="1"/>
</dbReference>
<evidence type="ECO:0000313" key="8">
    <source>
        <dbReference type="Proteomes" id="UP000053237"/>
    </source>
</evidence>
<dbReference type="Gene3D" id="3.30.1330.90">
    <property type="entry name" value="D-3-phosphoglycerate dehydrogenase, domain 3"/>
    <property type="match status" value="1"/>
</dbReference>
<dbReference type="CDD" id="cd04902">
    <property type="entry name" value="ACT_3PGDH-xct"/>
    <property type="match status" value="1"/>
</dbReference>
<dbReference type="InterPro" id="IPR045865">
    <property type="entry name" value="ACT-like_dom_sf"/>
</dbReference>
<dbReference type="Pfam" id="PF00389">
    <property type="entry name" value="2-Hacid_dh"/>
    <property type="match status" value="1"/>
</dbReference>
<dbReference type="PANTHER" id="PTHR21152">
    <property type="entry name" value="AMINOTRANSFERASE CLASS V"/>
    <property type="match status" value="1"/>
</dbReference>
<reference evidence="7 8" key="1">
    <citation type="submission" date="2012-05" db="EMBL/GenBank/DDBJ databases">
        <title>Recombination and specialization in a pathogen metapopulation.</title>
        <authorList>
            <person name="Gardiner A."/>
            <person name="Kemen E."/>
            <person name="Schultz-Larsen T."/>
            <person name="MacLean D."/>
            <person name="Van Oosterhout C."/>
            <person name="Jones J.D.G."/>
        </authorList>
    </citation>
    <scope>NUCLEOTIDE SEQUENCE [LARGE SCALE GENOMIC DNA]</scope>
    <source>
        <strain evidence="7 8">Ac Nc2</strain>
    </source>
</reference>
<evidence type="ECO:0000256" key="5">
    <source>
        <dbReference type="ARBA" id="ARBA00048731"/>
    </source>
</evidence>
<dbReference type="Pfam" id="PF02826">
    <property type="entry name" value="2-Hacid_dh_C"/>
    <property type="match status" value="1"/>
</dbReference>
<dbReference type="Proteomes" id="UP000053237">
    <property type="component" value="Unassembled WGS sequence"/>
</dbReference>
<feature type="domain" description="ACT" evidence="6">
    <location>
        <begin position="484"/>
        <end position="559"/>
    </location>
</feature>
<dbReference type="Gene3D" id="3.30.70.260">
    <property type="match status" value="1"/>
</dbReference>
<dbReference type="InterPro" id="IPR006271">
    <property type="entry name" value="Pser_aminoTfrase_methanosarc"/>
</dbReference>
<dbReference type="GO" id="GO:0006564">
    <property type="term" value="P:L-serine biosynthetic process"/>
    <property type="evidence" value="ECO:0007669"/>
    <property type="project" value="InterPro"/>
</dbReference>
<dbReference type="InterPro" id="IPR015422">
    <property type="entry name" value="PyrdxlP-dep_Trfase_small"/>
</dbReference>
<dbReference type="NCBIfam" id="TIGR01365">
    <property type="entry name" value="serC_2"/>
    <property type="match status" value="1"/>
</dbReference>